<evidence type="ECO:0000313" key="2">
    <source>
        <dbReference type="Proteomes" id="UP000011223"/>
    </source>
</evidence>
<accession>R1GS23</accession>
<dbReference type="Proteomes" id="UP000011223">
    <property type="component" value="Unassembled WGS sequence"/>
</dbReference>
<reference evidence="1 2" key="1">
    <citation type="journal article" date="2014" name="PLoS ONE">
        <title>Grimontia indica AK16(T), sp. nov., Isolated from a Seawater Sample Reports the Presence of Pathogenic Genes Similar to Vibrio Genus.</title>
        <authorList>
            <person name="Singh A."/>
            <person name="Vaidya B."/>
            <person name="Khatri I."/>
            <person name="Srinivas T.N."/>
            <person name="Subramanian S."/>
            <person name="Korpole S."/>
            <person name="Pinnaka A.K."/>
        </authorList>
    </citation>
    <scope>NUCLEOTIDE SEQUENCE [LARGE SCALE GENOMIC DNA]</scope>
    <source>
        <strain evidence="1 2">AK16</strain>
    </source>
</reference>
<protein>
    <submittedName>
        <fullName evidence="1">Uncharacterized protein</fullName>
    </submittedName>
</protein>
<keyword evidence="2" id="KW-1185">Reference proteome</keyword>
<dbReference type="EMBL" id="ANFM02000027">
    <property type="protein sequence ID" value="EOD78879.1"/>
    <property type="molecule type" value="Genomic_DNA"/>
</dbReference>
<dbReference type="AlphaFoldDB" id="R1GS23"/>
<evidence type="ECO:0000313" key="1">
    <source>
        <dbReference type="EMBL" id="EOD78879.1"/>
    </source>
</evidence>
<sequence>MLRLGVVSAKKGSVAKTGEKRGRRACIGMFEMPETFR</sequence>
<comment type="caution">
    <text evidence="1">The sequence shown here is derived from an EMBL/GenBank/DDBJ whole genome shotgun (WGS) entry which is preliminary data.</text>
</comment>
<gene>
    <name evidence="1" type="ORF">D515_02386</name>
</gene>
<organism evidence="1 2">
    <name type="scientific">Grimontia indica</name>
    <dbReference type="NCBI Taxonomy" id="1056512"/>
    <lineage>
        <taxon>Bacteria</taxon>
        <taxon>Pseudomonadati</taxon>
        <taxon>Pseudomonadota</taxon>
        <taxon>Gammaproteobacteria</taxon>
        <taxon>Vibrionales</taxon>
        <taxon>Vibrionaceae</taxon>
        <taxon>Grimontia</taxon>
    </lineage>
</organism>
<name>R1GS23_9GAMM</name>
<proteinExistence type="predicted"/>